<sequence>MRAAAAKSGLRFYGIKEVEELFLPLIGFVKAGFPSPADNFLESDIDLVAFFGMNKPYMRIVRVEGDFLVDNHAPDGSLLIVDTLLKPITNDLVIVALNGDYLVRTIVKALNGWMLYSENTICNPTIIGEEDNFKVLGVVVQVILSTRHRARSKAGTISFEESIDLPTLLNMYKPSVYVVRTDGNSMEGEHLTDKSYLIVDRSLKPEPHDIAVAVLNGDFTVKKLIHSPKGWVLYAANNHYSPIPVKENDDFTVWGVVAHIVIDRKEMRKNCG</sequence>
<name>A0A1N6KAY8_9BACT</name>
<dbReference type="SUPFAM" id="SSF51306">
    <property type="entry name" value="LexA/Signal peptidase"/>
    <property type="match status" value="2"/>
</dbReference>
<feature type="domain" description="Peptidase S24/S26A/S26B/S26C" evidence="1">
    <location>
        <begin position="24"/>
        <end position="140"/>
    </location>
</feature>
<dbReference type="InterPro" id="IPR036286">
    <property type="entry name" value="LexA/Signal_pep-like_sf"/>
</dbReference>
<dbReference type="InterPro" id="IPR015927">
    <property type="entry name" value="Peptidase_S24_S26A/B/C"/>
</dbReference>
<dbReference type="AlphaFoldDB" id="A0A1N6KAY8"/>
<dbReference type="CDD" id="cd06529">
    <property type="entry name" value="S24_LexA-like"/>
    <property type="match status" value="2"/>
</dbReference>
<keyword evidence="3" id="KW-1185">Reference proteome</keyword>
<dbReference type="EMBL" id="FSRA01000002">
    <property type="protein sequence ID" value="SIO53701.1"/>
    <property type="molecule type" value="Genomic_DNA"/>
</dbReference>
<proteinExistence type="predicted"/>
<dbReference type="Pfam" id="PF00717">
    <property type="entry name" value="Peptidase_S24"/>
    <property type="match status" value="2"/>
</dbReference>
<evidence type="ECO:0000259" key="1">
    <source>
        <dbReference type="Pfam" id="PF00717"/>
    </source>
</evidence>
<dbReference type="OrthoDB" id="9787787at2"/>
<dbReference type="STRING" id="536979.SAMN04488055_5463"/>
<evidence type="ECO:0000313" key="2">
    <source>
        <dbReference type="EMBL" id="SIO53701.1"/>
    </source>
</evidence>
<dbReference type="Proteomes" id="UP000185003">
    <property type="component" value="Unassembled WGS sequence"/>
</dbReference>
<gene>
    <name evidence="2" type="ORF">SAMN04488055_5463</name>
</gene>
<dbReference type="RefSeq" id="WP_074242686.1">
    <property type="nucleotide sequence ID" value="NZ_FSRA01000002.1"/>
</dbReference>
<dbReference type="PANTHER" id="PTHR33516">
    <property type="entry name" value="LEXA REPRESSOR"/>
    <property type="match status" value="1"/>
</dbReference>
<accession>A0A1N6KAY8</accession>
<evidence type="ECO:0000313" key="3">
    <source>
        <dbReference type="Proteomes" id="UP000185003"/>
    </source>
</evidence>
<protein>
    <submittedName>
        <fullName evidence="2">Peptidase S24-like</fullName>
    </submittedName>
</protein>
<feature type="domain" description="Peptidase S24/S26A/S26B/S26C" evidence="1">
    <location>
        <begin position="160"/>
        <end position="257"/>
    </location>
</feature>
<reference evidence="2 3" key="1">
    <citation type="submission" date="2016-11" db="EMBL/GenBank/DDBJ databases">
        <authorList>
            <person name="Jaros S."/>
            <person name="Januszkiewicz K."/>
            <person name="Wedrychowicz H."/>
        </authorList>
    </citation>
    <scope>NUCLEOTIDE SEQUENCE [LARGE SCALE GENOMIC DNA]</scope>
    <source>
        <strain evidence="2 3">DSM 24787</strain>
    </source>
</reference>
<dbReference type="InterPro" id="IPR050077">
    <property type="entry name" value="LexA_repressor"/>
</dbReference>
<dbReference type="InterPro" id="IPR039418">
    <property type="entry name" value="LexA-like"/>
</dbReference>
<organism evidence="2 3">
    <name type="scientific">Chitinophaga niabensis</name>
    <dbReference type="NCBI Taxonomy" id="536979"/>
    <lineage>
        <taxon>Bacteria</taxon>
        <taxon>Pseudomonadati</taxon>
        <taxon>Bacteroidota</taxon>
        <taxon>Chitinophagia</taxon>
        <taxon>Chitinophagales</taxon>
        <taxon>Chitinophagaceae</taxon>
        <taxon>Chitinophaga</taxon>
    </lineage>
</organism>
<dbReference type="PANTHER" id="PTHR33516:SF2">
    <property type="entry name" value="LEXA REPRESSOR-RELATED"/>
    <property type="match status" value="1"/>
</dbReference>
<dbReference type="Gene3D" id="2.10.109.10">
    <property type="entry name" value="Umud Fragment, subunit A"/>
    <property type="match status" value="2"/>
</dbReference>